<proteinExistence type="predicted"/>
<sequence length="363" mass="41529">MDADTITTQPKSHKGLLREELILLRHTFDLHLDRSRGDFDLAYADRRGQNLPESMIKDLLIISVKTKGFPDQLTKENGRYQVGLSILDTRHLQSMPVDMQKGSVLQTYHFCVGPERYFKKKSWNFCYGQSRHVAIEDIRREIQKLVAKRDVVLIVHGGKDDHEFIKAAKIHLRQLYVVDTQNAAQNPLNLDYRCAVERMLTFLGCPFDPEMLDNAGNNANFTLRALLLIATVDAKNDTKLEPGCKALLSTLERIATDGVPLEGFQRQVKAQLRREHNSAQSRRERKNIRIKEEKRAKQGKKARQKASSTIKNDDQDPNQAACICKHTPSKRTARRSHANVINKKETLGEKNTEEISDDLEIEH</sequence>
<dbReference type="OrthoDB" id="3525329at2759"/>
<dbReference type="InterPro" id="IPR040151">
    <property type="entry name" value="Gfd2/YDR514C-like"/>
</dbReference>
<dbReference type="SUPFAM" id="SSF53098">
    <property type="entry name" value="Ribonuclease H-like"/>
    <property type="match status" value="1"/>
</dbReference>
<dbReference type="PANTHER" id="PTHR28083">
    <property type="entry name" value="GOOD FOR FULL DBP5 ACTIVITY PROTEIN 2"/>
    <property type="match status" value="1"/>
</dbReference>
<dbReference type="Pfam" id="PF21762">
    <property type="entry name" value="DEDDh_C"/>
    <property type="match status" value="1"/>
</dbReference>
<feature type="compositionally biased region" description="Basic residues" evidence="1">
    <location>
        <begin position="327"/>
        <end position="337"/>
    </location>
</feature>
<feature type="compositionally biased region" description="Acidic residues" evidence="1">
    <location>
        <begin position="354"/>
        <end position="363"/>
    </location>
</feature>
<dbReference type="Proteomes" id="UP000469559">
    <property type="component" value="Unassembled WGS sequence"/>
</dbReference>
<feature type="compositionally biased region" description="Basic and acidic residues" evidence="1">
    <location>
        <begin position="342"/>
        <end position="353"/>
    </location>
</feature>
<accession>A0A8T9BMU2</accession>
<feature type="region of interest" description="Disordered" evidence="1">
    <location>
        <begin position="272"/>
        <end position="363"/>
    </location>
</feature>
<dbReference type="GO" id="GO:0005634">
    <property type="term" value="C:nucleus"/>
    <property type="evidence" value="ECO:0007669"/>
    <property type="project" value="TreeGrafter"/>
</dbReference>
<gene>
    <name evidence="3" type="ORF">LARI1_G001187</name>
</gene>
<protein>
    <recommendedName>
        <fullName evidence="2">Gfd2/YDR514C-like C-terminal domain-containing protein</fullName>
    </recommendedName>
</protein>
<dbReference type="PANTHER" id="PTHR28083:SF1">
    <property type="entry name" value="GOOD FOR FULL DBP5 ACTIVITY PROTEIN 2"/>
    <property type="match status" value="1"/>
</dbReference>
<evidence type="ECO:0000256" key="1">
    <source>
        <dbReference type="SAM" id="MobiDB-lite"/>
    </source>
</evidence>
<dbReference type="AlphaFoldDB" id="A0A8T9BMU2"/>
<organism evidence="3 4">
    <name type="scientific">Lachnellula arida</name>
    <dbReference type="NCBI Taxonomy" id="1316785"/>
    <lineage>
        <taxon>Eukaryota</taxon>
        <taxon>Fungi</taxon>
        <taxon>Dikarya</taxon>
        <taxon>Ascomycota</taxon>
        <taxon>Pezizomycotina</taxon>
        <taxon>Leotiomycetes</taxon>
        <taxon>Helotiales</taxon>
        <taxon>Lachnaceae</taxon>
        <taxon>Lachnellula</taxon>
    </lineage>
</organism>
<evidence type="ECO:0000313" key="3">
    <source>
        <dbReference type="EMBL" id="TVY20666.1"/>
    </source>
</evidence>
<dbReference type="InterPro" id="IPR048519">
    <property type="entry name" value="Gfd2/YDR514C-like_C"/>
</dbReference>
<dbReference type="InterPro" id="IPR012337">
    <property type="entry name" value="RNaseH-like_sf"/>
</dbReference>
<reference evidence="3 4" key="1">
    <citation type="submission" date="2018-05" db="EMBL/GenBank/DDBJ databases">
        <title>Whole genome sequencing for identification of molecular markers to develop diagnostic detection tools for the regulated plant pathogen Lachnellula willkommii.</title>
        <authorList>
            <person name="Giroux E."/>
            <person name="Bilodeau G."/>
        </authorList>
    </citation>
    <scope>NUCLEOTIDE SEQUENCE [LARGE SCALE GENOMIC DNA]</scope>
    <source>
        <strain evidence="3 4">CBS 203.66</strain>
    </source>
</reference>
<feature type="compositionally biased region" description="Basic and acidic residues" evidence="1">
    <location>
        <begin position="287"/>
        <end position="296"/>
    </location>
</feature>
<feature type="domain" description="Gfd2/YDR514C-like C-terminal" evidence="2">
    <location>
        <begin position="82"/>
        <end position="228"/>
    </location>
</feature>
<dbReference type="EMBL" id="QGMF01000044">
    <property type="protein sequence ID" value="TVY20666.1"/>
    <property type="molecule type" value="Genomic_DNA"/>
</dbReference>
<evidence type="ECO:0000259" key="2">
    <source>
        <dbReference type="Pfam" id="PF21762"/>
    </source>
</evidence>
<name>A0A8T9BMU2_9HELO</name>
<comment type="caution">
    <text evidence="3">The sequence shown here is derived from an EMBL/GenBank/DDBJ whole genome shotgun (WGS) entry which is preliminary data.</text>
</comment>
<keyword evidence="4" id="KW-1185">Reference proteome</keyword>
<evidence type="ECO:0000313" key="4">
    <source>
        <dbReference type="Proteomes" id="UP000469559"/>
    </source>
</evidence>